<dbReference type="Proteomes" id="UP001526426">
    <property type="component" value="Unassembled WGS sequence"/>
</dbReference>
<dbReference type="InterPro" id="IPR008969">
    <property type="entry name" value="CarboxyPept-like_regulatory"/>
</dbReference>
<name>A0ABT3L6Q0_9CYAN</name>
<dbReference type="Gene3D" id="2.60.40.1120">
    <property type="entry name" value="Carboxypeptidase-like, regulatory domain"/>
    <property type="match status" value="1"/>
</dbReference>
<sequence>MIPLKRRHRIALAGQVNNEVTGDAIAQATVKIIQAPDAFIQRLILKTRLYGLPRSFTRPGWSNPSFPQALTDPNLTLGEKFPILQQLFDHLDQKHNNPSAHVIPDRTKTAPDGWFYFTDLPPGFYQLEASLPRAKLRYSTASLTVELDDPPLNNQPARNSPFSDKLNLKLWIKPTTLLGKIVDAENQESIDLATVKINQSEDPTLRFETISFKANGFKINGSKVNGSKSTSSRSIRPQTIENYDLGDWNYCLSDFEPQDPVTTVTVSAQGYISQTQNIPIQTGEIKKLNFQLHAQR</sequence>
<accession>A0ABT3L6Q0</accession>
<evidence type="ECO:0000313" key="2">
    <source>
        <dbReference type="Proteomes" id="UP001526426"/>
    </source>
</evidence>
<organism evidence="1 2">
    <name type="scientific">Spirulina subsalsa FACHB-351</name>
    <dbReference type="NCBI Taxonomy" id="234711"/>
    <lineage>
        <taxon>Bacteria</taxon>
        <taxon>Bacillati</taxon>
        <taxon>Cyanobacteriota</taxon>
        <taxon>Cyanophyceae</taxon>
        <taxon>Spirulinales</taxon>
        <taxon>Spirulinaceae</taxon>
        <taxon>Spirulina</taxon>
    </lineage>
</organism>
<dbReference type="RefSeq" id="WP_265265009.1">
    <property type="nucleotide sequence ID" value="NZ_JAIHOM010000059.1"/>
</dbReference>
<dbReference type="SUPFAM" id="SSF49464">
    <property type="entry name" value="Carboxypeptidase regulatory domain-like"/>
    <property type="match status" value="1"/>
</dbReference>
<keyword evidence="2" id="KW-1185">Reference proteome</keyword>
<protein>
    <submittedName>
        <fullName evidence="1">Carboxypeptidase-like regulatory domain-containing protein</fullName>
    </submittedName>
</protein>
<comment type="caution">
    <text evidence="1">The sequence shown here is derived from an EMBL/GenBank/DDBJ whole genome shotgun (WGS) entry which is preliminary data.</text>
</comment>
<reference evidence="1 2" key="1">
    <citation type="submission" date="2021-08" db="EMBL/GenBank/DDBJ databases">
        <title>Draft genome sequence of Spirulina subsalsa with high tolerance to salinity and hype-accumulation of phycocyanin.</title>
        <authorList>
            <person name="Pei H."/>
            <person name="Jiang L."/>
        </authorList>
    </citation>
    <scope>NUCLEOTIDE SEQUENCE [LARGE SCALE GENOMIC DNA]</scope>
    <source>
        <strain evidence="1 2">FACHB-351</strain>
    </source>
</reference>
<dbReference type="EMBL" id="JAIHOM010000059">
    <property type="protein sequence ID" value="MCW6037174.1"/>
    <property type="molecule type" value="Genomic_DNA"/>
</dbReference>
<proteinExistence type="predicted"/>
<gene>
    <name evidence="1" type="ORF">K4A83_12970</name>
</gene>
<evidence type="ECO:0000313" key="1">
    <source>
        <dbReference type="EMBL" id="MCW6037174.1"/>
    </source>
</evidence>